<dbReference type="KEGG" id="abs:AZOBR_160029"/>
<keyword evidence="1" id="KW-0732">Signal</keyword>
<feature type="signal peptide" evidence="1">
    <location>
        <begin position="1"/>
        <end position="22"/>
    </location>
</feature>
<evidence type="ECO:0000313" key="3">
    <source>
        <dbReference type="Proteomes" id="UP000007319"/>
    </source>
</evidence>
<dbReference type="AlphaFoldDB" id="A0A9P1JSD8"/>
<dbReference type="PROSITE" id="PS51257">
    <property type="entry name" value="PROKAR_LIPOPROTEIN"/>
    <property type="match status" value="1"/>
</dbReference>
<accession>A0A9P1JSD8</accession>
<keyword evidence="3" id="KW-1185">Reference proteome</keyword>
<protein>
    <submittedName>
        <fullName evidence="2">Outer membrane lipoprotein SlyB</fullName>
    </submittedName>
</protein>
<sequence length="155" mass="14989">MKPCRPRLLLATGAFVALSACAPDISPSSYAVGSVGQVNRTVRGVVISARPVAIGGTQSGVGAGAGAVAGGAAGSAIGSGVRANIAGAVGGALVGGIIGAMAENAVTRQSGTEYVVQTENSALLTVVQGGGQELSVNQKVLVIYGSQSRIIADPS</sequence>
<reference evidence="2 3" key="1">
    <citation type="journal article" date="2011" name="PLoS Genet.">
        <title>Azospirillum genomes reveal transition of bacteria from aquatic to terrestrial environments.</title>
        <authorList>
            <person name="Wisniewski-Dye F."/>
            <person name="Borziak K."/>
            <person name="Khalsa-Moyers G."/>
            <person name="Alexandre G."/>
            <person name="Sukharnikov L.O."/>
            <person name="Wuichet K."/>
            <person name="Hurst G.B."/>
            <person name="McDonald W.H."/>
            <person name="Robertson J.S."/>
            <person name="Barbe V."/>
            <person name="Calteau A."/>
            <person name="Rouy Z."/>
            <person name="Mangenot S."/>
            <person name="Prigent-Combaret C."/>
            <person name="Normand P."/>
            <person name="Boyer M."/>
            <person name="Siguier P."/>
            <person name="Dessaux Y."/>
            <person name="Elmerich C."/>
            <person name="Condemine G."/>
            <person name="Krishnen G."/>
            <person name="Kennedy I."/>
            <person name="Paterson A.H."/>
            <person name="Gonzalez V."/>
            <person name="Mavingui P."/>
            <person name="Zhulin I.B."/>
        </authorList>
    </citation>
    <scope>NUCLEOTIDE SEQUENCE [LARGE SCALE GENOMIC DNA]</scope>
    <source>
        <strain evidence="2 3">Sp245</strain>
    </source>
</reference>
<dbReference type="EMBL" id="HE577327">
    <property type="protein sequence ID" value="CCC98869.1"/>
    <property type="molecule type" value="Genomic_DNA"/>
</dbReference>
<feature type="chain" id="PRO_5040307604" evidence="1">
    <location>
        <begin position="23"/>
        <end position="155"/>
    </location>
</feature>
<gene>
    <name evidence="2" type="primary">slyB</name>
    <name evidence="2" type="ORF">AZOBR_160029</name>
</gene>
<dbReference type="Proteomes" id="UP000007319">
    <property type="component" value="Chromosome"/>
</dbReference>
<evidence type="ECO:0000256" key="1">
    <source>
        <dbReference type="SAM" id="SignalP"/>
    </source>
</evidence>
<proteinExistence type="predicted"/>
<keyword evidence="2" id="KW-0449">Lipoprotein</keyword>
<name>A0A9P1JSD8_9PROT</name>
<evidence type="ECO:0000313" key="2">
    <source>
        <dbReference type="EMBL" id="CCC98869.1"/>
    </source>
</evidence>
<organism evidence="2 3">
    <name type="scientific">Azospirillum baldaniorum</name>
    <dbReference type="NCBI Taxonomy" id="1064539"/>
    <lineage>
        <taxon>Bacteria</taxon>
        <taxon>Pseudomonadati</taxon>
        <taxon>Pseudomonadota</taxon>
        <taxon>Alphaproteobacteria</taxon>
        <taxon>Rhodospirillales</taxon>
        <taxon>Azospirillaceae</taxon>
        <taxon>Azospirillum</taxon>
    </lineage>
</organism>